<feature type="transmembrane region" description="Helical" evidence="9">
    <location>
        <begin position="262"/>
        <end position="288"/>
    </location>
</feature>
<evidence type="ECO:0000256" key="6">
    <source>
        <dbReference type="ARBA" id="ARBA00022840"/>
    </source>
</evidence>
<dbReference type="GO" id="GO:0140359">
    <property type="term" value="F:ABC-type transporter activity"/>
    <property type="evidence" value="ECO:0007669"/>
    <property type="project" value="InterPro"/>
</dbReference>
<evidence type="ECO:0000259" key="10">
    <source>
        <dbReference type="PROSITE" id="PS50893"/>
    </source>
</evidence>
<dbReference type="SMART" id="SM00382">
    <property type="entry name" value="AAA"/>
    <property type="match status" value="1"/>
</dbReference>
<dbReference type="PROSITE" id="PS50929">
    <property type="entry name" value="ABC_TM1F"/>
    <property type="match status" value="1"/>
</dbReference>
<evidence type="ECO:0000259" key="11">
    <source>
        <dbReference type="PROSITE" id="PS50929"/>
    </source>
</evidence>
<dbReference type="PROSITE" id="PS50893">
    <property type="entry name" value="ABC_TRANSPORTER_2"/>
    <property type="match status" value="1"/>
</dbReference>
<keyword evidence="8 9" id="KW-0472">Membrane</keyword>
<feature type="domain" description="ABC transmembrane type-1" evidence="11">
    <location>
        <begin position="94"/>
        <end position="307"/>
    </location>
</feature>
<protein>
    <recommendedName>
        <fullName evidence="14">ABC transporter</fullName>
    </recommendedName>
</protein>
<dbReference type="InterPro" id="IPR003439">
    <property type="entry name" value="ABC_transporter-like_ATP-bd"/>
</dbReference>
<dbReference type="Gene3D" id="1.20.1560.10">
    <property type="entry name" value="ABC transporter type 1, transmembrane domain"/>
    <property type="match status" value="1"/>
</dbReference>
<dbReference type="Gene3D" id="3.40.50.300">
    <property type="entry name" value="P-loop containing nucleotide triphosphate hydrolases"/>
    <property type="match status" value="1"/>
</dbReference>
<proteinExistence type="predicted"/>
<keyword evidence="7 9" id="KW-1133">Transmembrane helix</keyword>
<comment type="caution">
    <text evidence="12">The sequence shown here is derived from an EMBL/GenBank/DDBJ whole genome shotgun (WGS) entry which is preliminary data.</text>
</comment>
<evidence type="ECO:0008006" key="14">
    <source>
        <dbReference type="Google" id="ProtNLM"/>
    </source>
</evidence>
<dbReference type="InterPro" id="IPR027417">
    <property type="entry name" value="P-loop_NTPase"/>
</dbReference>
<keyword evidence="4 9" id="KW-0812">Transmembrane</keyword>
<keyword evidence="5" id="KW-0547">Nucleotide-binding</keyword>
<dbReference type="FunFam" id="3.40.50.300:FF:000221">
    <property type="entry name" value="Multidrug ABC transporter ATP-binding protein"/>
    <property type="match status" value="1"/>
</dbReference>
<dbReference type="GO" id="GO:0016887">
    <property type="term" value="F:ATP hydrolysis activity"/>
    <property type="evidence" value="ECO:0007669"/>
    <property type="project" value="InterPro"/>
</dbReference>
<evidence type="ECO:0000256" key="7">
    <source>
        <dbReference type="ARBA" id="ARBA00022989"/>
    </source>
</evidence>
<dbReference type="SUPFAM" id="SSF90123">
    <property type="entry name" value="ABC transporter transmembrane region"/>
    <property type="match status" value="1"/>
</dbReference>
<accession>A0A2H0DTG3</accession>
<evidence type="ECO:0000256" key="3">
    <source>
        <dbReference type="ARBA" id="ARBA00022475"/>
    </source>
</evidence>
<dbReference type="InterPro" id="IPR003593">
    <property type="entry name" value="AAA+_ATPase"/>
</dbReference>
<feature type="transmembrane region" description="Helical" evidence="9">
    <location>
        <begin position="12"/>
        <end position="32"/>
    </location>
</feature>
<keyword evidence="2" id="KW-0813">Transport</keyword>
<feature type="transmembrane region" description="Helical" evidence="9">
    <location>
        <begin position="41"/>
        <end position="69"/>
    </location>
</feature>
<name>A0A2H0DTG3_9BACT</name>
<organism evidence="12 13">
    <name type="scientific">Candidatus Collierbacteria bacterium CG22_combo_CG10-13_8_21_14_all_43_12</name>
    <dbReference type="NCBI Taxonomy" id="1974537"/>
    <lineage>
        <taxon>Bacteria</taxon>
        <taxon>Candidatus Collieribacteriota</taxon>
    </lineage>
</organism>
<dbReference type="EMBL" id="PCTR01000123">
    <property type="protein sequence ID" value="PIP85473.1"/>
    <property type="molecule type" value="Genomic_DNA"/>
</dbReference>
<comment type="subcellular location">
    <subcellularLocation>
        <location evidence="1">Cell membrane</location>
        <topology evidence="1">Multi-pass membrane protein</topology>
    </subcellularLocation>
</comment>
<dbReference type="PROSITE" id="PS00211">
    <property type="entry name" value="ABC_TRANSPORTER_1"/>
    <property type="match status" value="1"/>
</dbReference>
<dbReference type="PANTHER" id="PTHR24221:SF503">
    <property type="entry name" value="MITOCHONDRIAL POTASSIUM CHANNEL ATP-BINDING SUBUNIT"/>
    <property type="match status" value="1"/>
</dbReference>
<feature type="domain" description="ABC transporter" evidence="10">
    <location>
        <begin position="340"/>
        <end position="581"/>
    </location>
</feature>
<dbReference type="InterPro" id="IPR011527">
    <property type="entry name" value="ABC1_TM_dom"/>
</dbReference>
<dbReference type="InterPro" id="IPR036640">
    <property type="entry name" value="ABC1_TM_sf"/>
</dbReference>
<reference evidence="12 13" key="1">
    <citation type="submission" date="2017-09" db="EMBL/GenBank/DDBJ databases">
        <title>Depth-based differentiation of microbial function through sediment-hosted aquifers and enrichment of novel symbionts in the deep terrestrial subsurface.</title>
        <authorList>
            <person name="Probst A.J."/>
            <person name="Ladd B."/>
            <person name="Jarett J.K."/>
            <person name="Geller-Mcgrath D.E."/>
            <person name="Sieber C.M."/>
            <person name="Emerson J.B."/>
            <person name="Anantharaman K."/>
            <person name="Thomas B.C."/>
            <person name="Malmstrom R."/>
            <person name="Stieglmeier M."/>
            <person name="Klingl A."/>
            <person name="Woyke T."/>
            <person name="Ryan C.M."/>
            <person name="Banfield J.F."/>
        </authorList>
    </citation>
    <scope>NUCLEOTIDE SEQUENCE [LARGE SCALE GENOMIC DNA]</scope>
    <source>
        <strain evidence="12">CG22_combo_CG10-13_8_21_14_all_43_12</strain>
    </source>
</reference>
<feature type="transmembrane region" description="Helical" evidence="9">
    <location>
        <begin position="150"/>
        <end position="179"/>
    </location>
</feature>
<dbReference type="GO" id="GO:0005886">
    <property type="term" value="C:plasma membrane"/>
    <property type="evidence" value="ECO:0007669"/>
    <property type="project" value="UniProtKB-SubCell"/>
</dbReference>
<evidence type="ECO:0000256" key="9">
    <source>
        <dbReference type="SAM" id="Phobius"/>
    </source>
</evidence>
<evidence type="ECO:0000256" key="1">
    <source>
        <dbReference type="ARBA" id="ARBA00004651"/>
    </source>
</evidence>
<dbReference type="InterPro" id="IPR017871">
    <property type="entry name" value="ABC_transporter-like_CS"/>
</dbReference>
<gene>
    <name evidence="12" type="ORF">COW83_04055</name>
</gene>
<dbReference type="InterPro" id="IPR039421">
    <property type="entry name" value="Type_1_exporter"/>
</dbReference>
<evidence type="ECO:0000256" key="2">
    <source>
        <dbReference type="ARBA" id="ARBA00022448"/>
    </source>
</evidence>
<evidence type="ECO:0000256" key="4">
    <source>
        <dbReference type="ARBA" id="ARBA00022692"/>
    </source>
</evidence>
<evidence type="ECO:0000256" key="5">
    <source>
        <dbReference type="ARBA" id="ARBA00022741"/>
    </source>
</evidence>
<dbReference type="SUPFAM" id="SSF52540">
    <property type="entry name" value="P-loop containing nucleoside triphosphate hydrolases"/>
    <property type="match status" value="1"/>
</dbReference>
<dbReference type="GO" id="GO:0005524">
    <property type="term" value="F:ATP binding"/>
    <property type="evidence" value="ECO:0007669"/>
    <property type="project" value="UniProtKB-KW"/>
</dbReference>
<dbReference type="Pfam" id="PF00005">
    <property type="entry name" value="ABC_tran"/>
    <property type="match status" value="1"/>
</dbReference>
<keyword evidence="6" id="KW-0067">ATP-binding</keyword>
<evidence type="ECO:0000313" key="13">
    <source>
        <dbReference type="Proteomes" id="UP000231136"/>
    </source>
</evidence>
<sequence length="584" mass="65865">MNKGGTMFRKLWLLLAPFHQTFLIFVVLAFLYETVQLGNSYVISLVVTLFGSRVAPYTWIFLVVGLLLFDELNMRLDNAFDWHIIAKQSHPLYRYLKLSAISKFLKMNIPWHHKHNSGTLVGKVGDGVWKTLEIVDVMSWEFVPTVVQTIISLIPLFFISPWVALISIITFGLFIWLTIKGNAEKEPFRAKRQDYYEEEWNRSIASVQSIETNLMFGQQDRLLKDQSEIHDGIIGEALKEHRLGVFKYNRWRIRILTVARRMILVIWILQLLHGSLSVASLIFVSVLIERLFSNFWRFARLLDRAAQNSEGAKRLADLLSEEEPVETGSVQIIPDKPLGISIRDVCFAYEGEYSAEEGALHDLSLEMEPGQVTAVVGPSGAGKTTIRKIVTRLAKCQKGSVRVGGIDINDWDGHQLLEQFSYVPQGDDVYIFDETIHYNIAFPRPEATNEEVILASKLAGIHDFILGLKDGYGTQVGERGIRLSGGQKQRVALARAILADRPILILDEATSAVDAITESEIQTNIRTILTGKTALVITHRLSTVWGLADKIVVMDKGKKIEEGTHAQLMSQDGLYAKMVSLQTE</sequence>
<dbReference type="PANTHER" id="PTHR24221">
    <property type="entry name" value="ATP-BINDING CASSETTE SUB-FAMILY B"/>
    <property type="match status" value="1"/>
</dbReference>
<evidence type="ECO:0000313" key="12">
    <source>
        <dbReference type="EMBL" id="PIP85473.1"/>
    </source>
</evidence>
<dbReference type="Proteomes" id="UP000231136">
    <property type="component" value="Unassembled WGS sequence"/>
</dbReference>
<keyword evidence="3" id="KW-1003">Cell membrane</keyword>
<evidence type="ECO:0000256" key="8">
    <source>
        <dbReference type="ARBA" id="ARBA00023136"/>
    </source>
</evidence>
<dbReference type="AlphaFoldDB" id="A0A2H0DTG3"/>